<sequence>MDTIQYIDLLIFYPYPHLILLSSQPQEKSIPPFISLVNLLAKWGFFDKAFSLFQSIRKMFPQNPPSICLYNVLFGCFLVSGRIWIHTVDDETHSFFRIVVLKAFSIKNTYTFNLLICGLCDLGHLEDARELFDKMPEKGCLLNEMGFILSKHHINSLQRQMIDELFNSIFSIPLLFFHIYPVEFFKISMDFQGYTLVYKFGSVNSYS</sequence>
<dbReference type="STRING" id="29730.A0A0D2SXY4"/>
<dbReference type="NCBIfam" id="TIGR00756">
    <property type="entry name" value="PPR"/>
    <property type="match status" value="1"/>
</dbReference>
<keyword evidence="2" id="KW-0677">Repeat</keyword>
<evidence type="ECO:0000256" key="3">
    <source>
        <dbReference type="PROSITE-ProRule" id="PRU00708"/>
    </source>
</evidence>
<organism evidence="4 5">
    <name type="scientific">Gossypium raimondii</name>
    <name type="common">Peruvian cotton</name>
    <name type="synonym">Gossypium klotzschianum subsp. raimondii</name>
    <dbReference type="NCBI Taxonomy" id="29730"/>
    <lineage>
        <taxon>Eukaryota</taxon>
        <taxon>Viridiplantae</taxon>
        <taxon>Streptophyta</taxon>
        <taxon>Embryophyta</taxon>
        <taxon>Tracheophyta</taxon>
        <taxon>Spermatophyta</taxon>
        <taxon>Magnoliopsida</taxon>
        <taxon>eudicotyledons</taxon>
        <taxon>Gunneridae</taxon>
        <taxon>Pentapetalae</taxon>
        <taxon>rosids</taxon>
        <taxon>malvids</taxon>
        <taxon>Malvales</taxon>
        <taxon>Malvaceae</taxon>
        <taxon>Malvoideae</taxon>
        <taxon>Gossypium</taxon>
    </lineage>
</organism>
<evidence type="ECO:0000256" key="2">
    <source>
        <dbReference type="ARBA" id="ARBA00022737"/>
    </source>
</evidence>
<accession>A0A0D2SXY4</accession>
<feature type="repeat" description="PPR" evidence="3">
    <location>
        <begin position="108"/>
        <end position="142"/>
    </location>
</feature>
<dbReference type="InterPro" id="IPR011990">
    <property type="entry name" value="TPR-like_helical_dom_sf"/>
</dbReference>
<dbReference type="EMBL" id="CM001747">
    <property type="protein sequence ID" value="KJB48989.1"/>
    <property type="molecule type" value="Genomic_DNA"/>
</dbReference>
<dbReference type="PANTHER" id="PTHR46128">
    <property type="entry name" value="MITOCHONDRIAL GROUP I INTRON SPLICING FACTOR CCM1"/>
    <property type="match status" value="1"/>
</dbReference>
<dbReference type="Pfam" id="PF01535">
    <property type="entry name" value="PPR"/>
    <property type="match status" value="1"/>
</dbReference>
<evidence type="ECO:0000256" key="1">
    <source>
        <dbReference type="ARBA" id="ARBA00007626"/>
    </source>
</evidence>
<keyword evidence="5" id="KW-1185">Reference proteome</keyword>
<evidence type="ECO:0000313" key="5">
    <source>
        <dbReference type="Proteomes" id="UP000032304"/>
    </source>
</evidence>
<feature type="non-terminal residue" evidence="4">
    <location>
        <position position="207"/>
    </location>
</feature>
<dbReference type="Gene3D" id="1.25.40.10">
    <property type="entry name" value="Tetratricopeptide repeat domain"/>
    <property type="match status" value="1"/>
</dbReference>
<reference evidence="4 5" key="1">
    <citation type="journal article" date="2012" name="Nature">
        <title>Repeated polyploidization of Gossypium genomes and the evolution of spinnable cotton fibres.</title>
        <authorList>
            <person name="Paterson A.H."/>
            <person name="Wendel J.F."/>
            <person name="Gundlach H."/>
            <person name="Guo H."/>
            <person name="Jenkins J."/>
            <person name="Jin D."/>
            <person name="Llewellyn D."/>
            <person name="Showmaker K.C."/>
            <person name="Shu S."/>
            <person name="Udall J."/>
            <person name="Yoo M.J."/>
            <person name="Byers R."/>
            <person name="Chen W."/>
            <person name="Doron-Faigenboim A."/>
            <person name="Duke M.V."/>
            <person name="Gong L."/>
            <person name="Grimwood J."/>
            <person name="Grover C."/>
            <person name="Grupp K."/>
            <person name="Hu G."/>
            <person name="Lee T.H."/>
            <person name="Li J."/>
            <person name="Lin L."/>
            <person name="Liu T."/>
            <person name="Marler B.S."/>
            <person name="Page J.T."/>
            <person name="Roberts A.W."/>
            <person name="Romanel E."/>
            <person name="Sanders W.S."/>
            <person name="Szadkowski E."/>
            <person name="Tan X."/>
            <person name="Tang H."/>
            <person name="Xu C."/>
            <person name="Wang J."/>
            <person name="Wang Z."/>
            <person name="Zhang D."/>
            <person name="Zhang L."/>
            <person name="Ashrafi H."/>
            <person name="Bedon F."/>
            <person name="Bowers J.E."/>
            <person name="Brubaker C.L."/>
            <person name="Chee P.W."/>
            <person name="Das S."/>
            <person name="Gingle A.R."/>
            <person name="Haigler C.H."/>
            <person name="Harker D."/>
            <person name="Hoffmann L.V."/>
            <person name="Hovav R."/>
            <person name="Jones D.C."/>
            <person name="Lemke C."/>
            <person name="Mansoor S."/>
            <person name="ur Rahman M."/>
            <person name="Rainville L.N."/>
            <person name="Rambani A."/>
            <person name="Reddy U.K."/>
            <person name="Rong J.K."/>
            <person name="Saranga Y."/>
            <person name="Scheffler B.E."/>
            <person name="Scheffler J.A."/>
            <person name="Stelly D.M."/>
            <person name="Triplett B.A."/>
            <person name="Van Deynze A."/>
            <person name="Vaslin M.F."/>
            <person name="Waghmare V.N."/>
            <person name="Walford S.A."/>
            <person name="Wright R.J."/>
            <person name="Zaki E.A."/>
            <person name="Zhang T."/>
            <person name="Dennis E.S."/>
            <person name="Mayer K.F."/>
            <person name="Peterson D.G."/>
            <person name="Rokhsar D.S."/>
            <person name="Wang X."/>
            <person name="Schmutz J."/>
        </authorList>
    </citation>
    <scope>NUCLEOTIDE SEQUENCE [LARGE SCALE GENOMIC DNA]</scope>
</reference>
<dbReference type="InterPro" id="IPR002885">
    <property type="entry name" value="PPR_rpt"/>
</dbReference>
<dbReference type="Gramene" id="KJB48989">
    <property type="protein sequence ID" value="KJB48989"/>
    <property type="gene ID" value="B456_008G0964001"/>
</dbReference>
<dbReference type="Pfam" id="PF13041">
    <property type="entry name" value="PPR_2"/>
    <property type="match status" value="1"/>
</dbReference>
<dbReference type="PROSITE" id="PS51375">
    <property type="entry name" value="PPR"/>
    <property type="match status" value="1"/>
</dbReference>
<evidence type="ECO:0008006" key="6">
    <source>
        <dbReference type="Google" id="ProtNLM"/>
    </source>
</evidence>
<name>A0A0D2SXY4_GOSRA</name>
<dbReference type="Proteomes" id="UP000032304">
    <property type="component" value="Chromosome 8"/>
</dbReference>
<protein>
    <recommendedName>
        <fullName evidence="6">Pentatricopeptide repeat-containing protein</fullName>
    </recommendedName>
</protein>
<evidence type="ECO:0000313" key="4">
    <source>
        <dbReference type="EMBL" id="KJB48989.1"/>
    </source>
</evidence>
<proteinExistence type="inferred from homology"/>
<dbReference type="AlphaFoldDB" id="A0A0D2SXY4"/>
<dbReference type="PANTHER" id="PTHR46128:SF178">
    <property type="entry name" value="UBA DOMAIN-CONTAINING PROTEIN"/>
    <property type="match status" value="1"/>
</dbReference>
<gene>
    <name evidence="4" type="ORF">B456_008G0964001</name>
</gene>
<dbReference type="InterPro" id="IPR050872">
    <property type="entry name" value="PPR_P_subfamily"/>
</dbReference>
<comment type="similarity">
    <text evidence="1">Belongs to the PPR family. P subfamily.</text>
</comment>